<reference evidence="7 8" key="1">
    <citation type="submission" date="2019-05" db="EMBL/GenBank/DDBJ databases">
        <title>Arcobacter cibarius and Arcobacter thereius providing challenges in identification an antibiotic susceptibility and Quinolone resistance.</title>
        <authorList>
            <person name="Busch A."/>
            <person name="Hanel I."/>
            <person name="Hotzel H."/>
            <person name="Tomaso H."/>
        </authorList>
    </citation>
    <scope>NUCLEOTIDE SEQUENCE [LARGE SCALE GENOMIC DNA]</scope>
    <source>
        <strain evidence="7 8">16CS0831-2</strain>
    </source>
</reference>
<dbReference type="PANTHER" id="PTHR33217:SF8">
    <property type="entry name" value="MUTATOR FAMILY TRANSPOSASE"/>
    <property type="match status" value="1"/>
</dbReference>
<dbReference type="RefSeq" id="WP_138108931.1">
    <property type="nucleotide sequence ID" value="NZ_JANJGI010000020.1"/>
</dbReference>
<keyword evidence="4 6" id="KW-0238">DNA-binding</keyword>
<evidence type="ECO:0000256" key="3">
    <source>
        <dbReference type="ARBA" id="ARBA00022578"/>
    </source>
</evidence>
<comment type="function">
    <text evidence="1 6">Required for the transposition of the insertion element.</text>
</comment>
<evidence type="ECO:0000313" key="7">
    <source>
        <dbReference type="EMBL" id="TLS97569.1"/>
    </source>
</evidence>
<gene>
    <name evidence="7" type="ORF">FE247_08130</name>
</gene>
<dbReference type="Proteomes" id="UP000305417">
    <property type="component" value="Unassembled WGS sequence"/>
</dbReference>
<name>A0ABY2V2X8_9BACT</name>
<keyword evidence="8" id="KW-1185">Reference proteome</keyword>
<keyword evidence="5 6" id="KW-0233">DNA recombination</keyword>
<keyword evidence="3 6" id="KW-0815">Transposition</keyword>
<sequence>MGGQKYPHILQSWLNNWNELATFFKYPKFIQTLIYTTNPIESLNANIKKK</sequence>
<dbReference type="EMBL" id="VBUC01000020">
    <property type="protein sequence ID" value="TLS97569.1"/>
    <property type="molecule type" value="Genomic_DNA"/>
</dbReference>
<dbReference type="Pfam" id="PF00872">
    <property type="entry name" value="Transposase_mut"/>
    <property type="match status" value="1"/>
</dbReference>
<dbReference type="PANTHER" id="PTHR33217">
    <property type="entry name" value="TRANSPOSASE FOR INSERTION SEQUENCE ELEMENT IS1081"/>
    <property type="match status" value="1"/>
</dbReference>
<keyword evidence="6" id="KW-0814">Transposable element</keyword>
<proteinExistence type="inferred from homology"/>
<accession>A0ABY2V2X8</accession>
<comment type="similarity">
    <text evidence="2 6">Belongs to the transposase mutator family.</text>
</comment>
<dbReference type="InterPro" id="IPR001207">
    <property type="entry name" value="Transposase_mutator"/>
</dbReference>
<evidence type="ECO:0000256" key="5">
    <source>
        <dbReference type="ARBA" id="ARBA00023172"/>
    </source>
</evidence>
<evidence type="ECO:0000313" key="8">
    <source>
        <dbReference type="Proteomes" id="UP000305417"/>
    </source>
</evidence>
<evidence type="ECO:0000256" key="2">
    <source>
        <dbReference type="ARBA" id="ARBA00010961"/>
    </source>
</evidence>
<comment type="caution">
    <text evidence="7">The sequence shown here is derived from an EMBL/GenBank/DDBJ whole genome shotgun (WGS) entry which is preliminary data.</text>
</comment>
<protein>
    <recommendedName>
        <fullName evidence="6">Mutator family transposase</fullName>
    </recommendedName>
</protein>
<evidence type="ECO:0000256" key="4">
    <source>
        <dbReference type="ARBA" id="ARBA00023125"/>
    </source>
</evidence>
<organism evidence="7 8">
    <name type="scientific">Aliarcobacter cibarius</name>
    <dbReference type="NCBI Taxonomy" id="255507"/>
    <lineage>
        <taxon>Bacteria</taxon>
        <taxon>Pseudomonadati</taxon>
        <taxon>Campylobacterota</taxon>
        <taxon>Epsilonproteobacteria</taxon>
        <taxon>Campylobacterales</taxon>
        <taxon>Arcobacteraceae</taxon>
        <taxon>Aliarcobacter</taxon>
    </lineage>
</organism>
<evidence type="ECO:0000256" key="6">
    <source>
        <dbReference type="RuleBase" id="RU365089"/>
    </source>
</evidence>
<evidence type="ECO:0000256" key="1">
    <source>
        <dbReference type="ARBA" id="ARBA00002190"/>
    </source>
</evidence>